<sequence>MSGPQCCENPPTLSSSSGVGSVVEVAGLKTYVSGSSDSKLAVLLASDVFEGGKDVYFVFLDKEVKRLSKGYEAPNLRKLADKVAAAGFFVVVPDFFCGDPYDPENASKPLPVWKSLHEPAKACEDAKPVIELLKSKGISAIGAAGFCYGAKVVVELAKSGLIQAGVLLHPSFVTEDDIKEVKAPLAILGAEIDNFSPPDLIRKFEEILSSKSEVASFVKIFPGVVHGWTMRYKLDDEMAVKSAEEAHEDMLNWFIKYVK</sequence>
<dbReference type="InterPro" id="IPR029058">
    <property type="entry name" value="AB_hydrolase_fold"/>
</dbReference>
<dbReference type="GO" id="GO:0016787">
    <property type="term" value="F:hydrolase activity"/>
    <property type="evidence" value="ECO:0007669"/>
    <property type="project" value="InterPro"/>
</dbReference>
<dbReference type="Pfam" id="PF01738">
    <property type="entry name" value="DLH"/>
    <property type="match status" value="1"/>
</dbReference>
<dbReference type="PANTHER" id="PTHR17630:SF44">
    <property type="entry name" value="PROTEIN AIM2"/>
    <property type="match status" value="1"/>
</dbReference>
<reference evidence="2" key="2">
    <citation type="journal article" date="2024" name="Plant">
        <title>Genomic evolution and insights into agronomic trait innovations of Sesamum species.</title>
        <authorList>
            <person name="Miao H."/>
            <person name="Wang L."/>
            <person name="Qu L."/>
            <person name="Liu H."/>
            <person name="Sun Y."/>
            <person name="Le M."/>
            <person name="Wang Q."/>
            <person name="Wei S."/>
            <person name="Zheng Y."/>
            <person name="Lin W."/>
            <person name="Duan Y."/>
            <person name="Cao H."/>
            <person name="Xiong S."/>
            <person name="Wang X."/>
            <person name="Wei L."/>
            <person name="Li C."/>
            <person name="Ma Q."/>
            <person name="Ju M."/>
            <person name="Zhao R."/>
            <person name="Li G."/>
            <person name="Mu C."/>
            <person name="Tian Q."/>
            <person name="Mei H."/>
            <person name="Zhang T."/>
            <person name="Gao T."/>
            <person name="Zhang H."/>
        </authorList>
    </citation>
    <scope>NUCLEOTIDE SEQUENCE</scope>
    <source>
        <strain evidence="2">G02</strain>
    </source>
</reference>
<dbReference type="EMBL" id="JACGWJ010000002">
    <property type="protein sequence ID" value="KAL0437514.1"/>
    <property type="molecule type" value="Genomic_DNA"/>
</dbReference>
<dbReference type="PANTHER" id="PTHR17630">
    <property type="entry name" value="DIENELACTONE HYDROLASE"/>
    <property type="match status" value="1"/>
</dbReference>
<reference evidence="2" key="1">
    <citation type="submission" date="2020-06" db="EMBL/GenBank/DDBJ databases">
        <authorList>
            <person name="Li T."/>
            <person name="Hu X."/>
            <person name="Zhang T."/>
            <person name="Song X."/>
            <person name="Zhang H."/>
            <person name="Dai N."/>
            <person name="Sheng W."/>
            <person name="Hou X."/>
            <person name="Wei L."/>
        </authorList>
    </citation>
    <scope>NUCLEOTIDE SEQUENCE</scope>
    <source>
        <strain evidence="2">G02</strain>
        <tissue evidence="2">Leaf</tissue>
    </source>
</reference>
<proteinExistence type="predicted"/>
<evidence type="ECO:0000313" key="2">
    <source>
        <dbReference type="EMBL" id="KAL0437514.1"/>
    </source>
</evidence>
<accession>A0AAW2W6S3</accession>
<dbReference type="InterPro" id="IPR002925">
    <property type="entry name" value="Dienelactn_hydro"/>
</dbReference>
<protein>
    <submittedName>
        <fullName evidence="2">1,4-beta-D-glucanase</fullName>
    </submittedName>
</protein>
<dbReference type="AlphaFoldDB" id="A0AAW2W6S3"/>
<name>A0AAW2W6S3_SESRA</name>
<gene>
    <name evidence="2" type="ORF">Sradi_0459300</name>
</gene>
<comment type="caution">
    <text evidence="2">The sequence shown here is derived from an EMBL/GenBank/DDBJ whole genome shotgun (WGS) entry which is preliminary data.</text>
</comment>
<dbReference type="Gene3D" id="3.40.50.1820">
    <property type="entry name" value="alpha/beta hydrolase"/>
    <property type="match status" value="1"/>
</dbReference>
<dbReference type="SUPFAM" id="SSF53474">
    <property type="entry name" value="alpha/beta-Hydrolases"/>
    <property type="match status" value="1"/>
</dbReference>
<evidence type="ECO:0000259" key="1">
    <source>
        <dbReference type="Pfam" id="PF01738"/>
    </source>
</evidence>
<organism evidence="2">
    <name type="scientific">Sesamum radiatum</name>
    <name type="common">Black benniseed</name>
    <dbReference type="NCBI Taxonomy" id="300843"/>
    <lineage>
        <taxon>Eukaryota</taxon>
        <taxon>Viridiplantae</taxon>
        <taxon>Streptophyta</taxon>
        <taxon>Embryophyta</taxon>
        <taxon>Tracheophyta</taxon>
        <taxon>Spermatophyta</taxon>
        <taxon>Magnoliopsida</taxon>
        <taxon>eudicotyledons</taxon>
        <taxon>Gunneridae</taxon>
        <taxon>Pentapetalae</taxon>
        <taxon>asterids</taxon>
        <taxon>lamiids</taxon>
        <taxon>Lamiales</taxon>
        <taxon>Pedaliaceae</taxon>
        <taxon>Sesamum</taxon>
    </lineage>
</organism>
<feature type="domain" description="Dienelactone hydrolase" evidence="1">
    <location>
        <begin position="70"/>
        <end position="257"/>
    </location>
</feature>